<protein>
    <submittedName>
        <fullName evidence="1">Putative tail component</fullName>
    </submittedName>
</protein>
<dbReference type="InterPro" id="IPR010064">
    <property type="entry name" value="HK97-gp10_tail"/>
</dbReference>
<sequence>MNKVKIENLSGAVIEELKKYAVLTTEKVKVAVQNAGKTVRDEIKASAPSNTGKYGKSWTIKTVKETADSLELVVYSGNKYQLTHLLEFGHAKRGGGRVAARPHIASAEEKAIKAFEEEIQEAISNG</sequence>
<dbReference type="Pfam" id="PF04883">
    <property type="entry name" value="HK97-gp10_like"/>
    <property type="match status" value="1"/>
</dbReference>
<proteinExistence type="predicted"/>
<accession>A0A8S5TKW6</accession>
<reference evidence="1" key="1">
    <citation type="journal article" date="2021" name="Proc. Natl. Acad. Sci. U.S.A.">
        <title>A Catalog of Tens of Thousands of Viruses from Human Metagenomes Reveals Hidden Associations with Chronic Diseases.</title>
        <authorList>
            <person name="Tisza M.J."/>
            <person name="Buck C.B."/>
        </authorList>
    </citation>
    <scope>NUCLEOTIDE SEQUENCE</scope>
    <source>
        <strain evidence="1">CtgmM3</strain>
    </source>
</reference>
<organism evidence="1">
    <name type="scientific">Siphoviridae sp. ctgmM3</name>
    <dbReference type="NCBI Taxonomy" id="2827912"/>
    <lineage>
        <taxon>Viruses</taxon>
        <taxon>Duplodnaviria</taxon>
        <taxon>Heunggongvirae</taxon>
        <taxon>Uroviricota</taxon>
        <taxon>Caudoviricetes</taxon>
    </lineage>
</organism>
<dbReference type="EMBL" id="BK032840">
    <property type="protein sequence ID" value="DAF63426.1"/>
    <property type="molecule type" value="Genomic_DNA"/>
</dbReference>
<evidence type="ECO:0000313" key="1">
    <source>
        <dbReference type="EMBL" id="DAF63426.1"/>
    </source>
</evidence>
<name>A0A8S5TKW6_9CAUD</name>